<dbReference type="GO" id="GO:0003684">
    <property type="term" value="F:damaged DNA binding"/>
    <property type="evidence" value="ECO:0007669"/>
    <property type="project" value="UniProtKB-UniRule"/>
</dbReference>
<sequence>MNDEDLSPLMRQYRAIKHRYPHAILFFRVGDFYEMFFEDAETASRLLSIALTSRDKQSPQPVPLCGVPHHAATGYIAKLLKAGKTVALCEQVEDPKMTKGLVRREVVRLYTPGTLVDTDLLAPNESNYLSALSFRPNTDRPTLIGLAALDASTGEFWVTEFHGPHAIPLASDELSRLEPREVLLPSGFAGEARMMWAERMKGARLCERHPSSFDRQASIRLLLDQFRVPSLDVFGCQDLTAGIEAAGAVLQYVRESQPGASSTHIRRIAVRRRKEFMHLDGSTIRNLELLRPMAPVQDGSRSMKADLISTLDRTSTAMGARLLREWIVRPLVDCDQIRARHEAVGELKDRWEERTAIRACLREVQDMARLGSRIALGYSTPRELLAVKKSLSVLPTLFALLDSFKSSLLAEIRKSSDDGKDLHDIIEQAIHPDAPLSTHDLNIIKDGYHPEIDEWRKARKEGRQWIADLEGKERSKTGIDSLKVRYNQVHGYYIEVTKSNLHRVPPDYIRKQTLVGAERFMTQELRALEERITTADVKLAALEQEVFGAVLSRLSAEAHRLEKIASQLALIDVIAGLAETAALHRYTKPLVDNSGGIAIREGRHPIVEQLRDDRSFVPNDTVLDLEDHRLHILTGPNMAGKSTYLRQVALIVLMAQLGSFVPATSAHIGVVDRIFTRVGASDNLSGGLSTFMVEMVETAHILNNATPRSLILLDEIGRGTSTYDGLSIAWAVAEYIHDRGKLGARTLFATHYHELAQLALQREGIKNYRVAVQERDGDVIFLHKIIEGGADRSYGIHVAKLAGLPDCVIERATAILSQLEEPEARLTQRDGGPSGSPLQPSPQPHSLAGSEKQMDLFAS</sequence>
<dbReference type="Gene3D" id="1.10.1420.10">
    <property type="match status" value="2"/>
</dbReference>
<evidence type="ECO:0000256" key="3">
    <source>
        <dbReference type="ARBA" id="ARBA00022741"/>
    </source>
</evidence>
<evidence type="ECO:0000256" key="7">
    <source>
        <dbReference type="ARBA" id="ARBA00023204"/>
    </source>
</evidence>
<dbReference type="InterPro" id="IPR036187">
    <property type="entry name" value="DNA_mismatch_repair_MutS_sf"/>
</dbReference>
<keyword evidence="6 9" id="KW-0238">DNA-binding</keyword>
<comment type="function">
    <text evidence="8 9">This protein is involved in the repair of mismatches in DNA. It is possible that it carries out the mismatch recognition step. This protein has a weak ATPase activity.</text>
</comment>
<dbReference type="InterPro" id="IPR036678">
    <property type="entry name" value="MutS_con_dom_sf"/>
</dbReference>
<dbReference type="SMART" id="SM00534">
    <property type="entry name" value="MUTSac"/>
    <property type="match status" value="1"/>
</dbReference>
<keyword evidence="4 9" id="KW-0227">DNA damage</keyword>
<dbReference type="RefSeq" id="WP_082633540.1">
    <property type="nucleotide sequence ID" value="NZ_LN885086.1"/>
</dbReference>
<dbReference type="SUPFAM" id="SSF48334">
    <property type="entry name" value="DNA repair protein MutS, domain III"/>
    <property type="match status" value="1"/>
</dbReference>
<dbReference type="InterPro" id="IPR007860">
    <property type="entry name" value="DNA_mmatch_repair_MutS_con_dom"/>
</dbReference>
<dbReference type="NCBIfam" id="TIGR01070">
    <property type="entry name" value="mutS1"/>
    <property type="match status" value="1"/>
</dbReference>
<dbReference type="InterPro" id="IPR007696">
    <property type="entry name" value="DNA_mismatch_repair_MutS_core"/>
</dbReference>
<feature type="binding site" evidence="9">
    <location>
        <begin position="635"/>
        <end position="642"/>
    </location>
    <ligand>
        <name>ATP</name>
        <dbReference type="ChEBI" id="CHEBI:30616"/>
    </ligand>
</feature>
<dbReference type="PANTHER" id="PTHR11361:SF34">
    <property type="entry name" value="DNA MISMATCH REPAIR PROTEIN MSH1, MITOCHONDRIAL"/>
    <property type="match status" value="1"/>
</dbReference>
<dbReference type="Pfam" id="PF00488">
    <property type="entry name" value="MutS_V"/>
    <property type="match status" value="1"/>
</dbReference>
<protein>
    <recommendedName>
        <fullName evidence="2 9">DNA mismatch repair protein MutS</fullName>
    </recommendedName>
</protein>
<dbReference type="Pfam" id="PF01624">
    <property type="entry name" value="MutS_I"/>
    <property type="match status" value="1"/>
</dbReference>
<dbReference type="FunFam" id="3.40.1170.10:FF:000001">
    <property type="entry name" value="DNA mismatch repair protein MutS"/>
    <property type="match status" value="1"/>
</dbReference>
<keyword evidence="5 9" id="KW-0067">ATP-binding</keyword>
<dbReference type="Proteomes" id="UP000066284">
    <property type="component" value="Chromosome 1"/>
</dbReference>
<dbReference type="SUPFAM" id="SSF55271">
    <property type="entry name" value="DNA repair protein MutS, domain I"/>
    <property type="match status" value="1"/>
</dbReference>
<evidence type="ECO:0000256" key="6">
    <source>
        <dbReference type="ARBA" id="ARBA00023125"/>
    </source>
</evidence>
<organism evidence="13 14">
    <name type="scientific">Candidatus Nitrospira inopinata</name>
    <dbReference type="NCBI Taxonomy" id="1715989"/>
    <lineage>
        <taxon>Bacteria</taxon>
        <taxon>Pseudomonadati</taxon>
        <taxon>Nitrospirota</taxon>
        <taxon>Nitrospiria</taxon>
        <taxon>Nitrospirales</taxon>
        <taxon>Nitrospiraceae</taxon>
        <taxon>Nitrospira</taxon>
    </lineage>
</organism>
<dbReference type="Gene3D" id="3.30.420.110">
    <property type="entry name" value="MutS, connector domain"/>
    <property type="match status" value="1"/>
</dbReference>
<dbReference type="InterPro" id="IPR016151">
    <property type="entry name" value="DNA_mismatch_repair_MutS_N"/>
</dbReference>
<dbReference type="SUPFAM" id="SSF53150">
    <property type="entry name" value="DNA repair protein MutS, domain II"/>
    <property type="match status" value="1"/>
</dbReference>
<feature type="region of interest" description="Disordered" evidence="11">
    <location>
        <begin position="821"/>
        <end position="859"/>
    </location>
</feature>
<dbReference type="GO" id="GO:0030983">
    <property type="term" value="F:mismatched DNA binding"/>
    <property type="evidence" value="ECO:0007669"/>
    <property type="project" value="InterPro"/>
</dbReference>
<evidence type="ECO:0000256" key="5">
    <source>
        <dbReference type="ARBA" id="ARBA00022840"/>
    </source>
</evidence>
<dbReference type="Pfam" id="PF05188">
    <property type="entry name" value="MutS_II"/>
    <property type="match status" value="1"/>
</dbReference>
<dbReference type="InterPro" id="IPR000432">
    <property type="entry name" value="DNA_mismatch_repair_MutS_C"/>
</dbReference>
<dbReference type="InterPro" id="IPR045076">
    <property type="entry name" value="MutS"/>
</dbReference>
<comment type="similarity">
    <text evidence="1 9 10">Belongs to the DNA mismatch repair MutS family.</text>
</comment>
<dbReference type="Gene3D" id="3.40.1170.10">
    <property type="entry name" value="DNA repair protein MutS, domain I"/>
    <property type="match status" value="1"/>
</dbReference>
<dbReference type="OrthoDB" id="9802448at2"/>
<keyword evidence="14" id="KW-1185">Reference proteome</keyword>
<evidence type="ECO:0000259" key="12">
    <source>
        <dbReference type="PROSITE" id="PS00486"/>
    </source>
</evidence>
<dbReference type="GO" id="GO:0140664">
    <property type="term" value="F:ATP-dependent DNA damage sensor activity"/>
    <property type="evidence" value="ECO:0007669"/>
    <property type="project" value="InterPro"/>
</dbReference>
<dbReference type="InterPro" id="IPR005748">
    <property type="entry name" value="DNA_mismatch_repair_MutS"/>
</dbReference>
<evidence type="ECO:0000313" key="14">
    <source>
        <dbReference type="Proteomes" id="UP000066284"/>
    </source>
</evidence>
<accession>A0A0S4KRA4</accession>
<dbReference type="FunFam" id="3.40.50.300:FF:000870">
    <property type="entry name" value="MutS protein homolog 4"/>
    <property type="match status" value="1"/>
</dbReference>
<reference evidence="14" key="1">
    <citation type="submission" date="2015-09" db="EMBL/GenBank/DDBJ databases">
        <authorList>
            <person name="Daims H."/>
        </authorList>
    </citation>
    <scope>NUCLEOTIDE SEQUENCE [LARGE SCALE GENOMIC DNA]</scope>
</reference>
<dbReference type="PANTHER" id="PTHR11361">
    <property type="entry name" value="DNA MISMATCH REPAIR PROTEIN MUTS FAMILY MEMBER"/>
    <property type="match status" value="1"/>
</dbReference>
<dbReference type="KEGG" id="nio:NITINOP_0777"/>
<evidence type="ECO:0000256" key="11">
    <source>
        <dbReference type="SAM" id="MobiDB-lite"/>
    </source>
</evidence>
<dbReference type="GO" id="GO:0005524">
    <property type="term" value="F:ATP binding"/>
    <property type="evidence" value="ECO:0007669"/>
    <property type="project" value="UniProtKB-UniRule"/>
</dbReference>
<name>A0A0S4KRA4_9BACT</name>
<dbReference type="NCBIfam" id="NF003810">
    <property type="entry name" value="PRK05399.1"/>
    <property type="match status" value="1"/>
</dbReference>
<gene>
    <name evidence="9 13" type="primary">mutS</name>
    <name evidence="13" type="ORF">NITINOP_0777</name>
</gene>
<evidence type="ECO:0000256" key="2">
    <source>
        <dbReference type="ARBA" id="ARBA00021982"/>
    </source>
</evidence>
<proteinExistence type="inferred from homology"/>
<dbReference type="InterPro" id="IPR027417">
    <property type="entry name" value="P-loop_NTPase"/>
</dbReference>
<dbReference type="GO" id="GO:0005829">
    <property type="term" value="C:cytosol"/>
    <property type="evidence" value="ECO:0007669"/>
    <property type="project" value="TreeGrafter"/>
</dbReference>
<dbReference type="PROSITE" id="PS00486">
    <property type="entry name" value="DNA_MISMATCH_REPAIR_2"/>
    <property type="match status" value="1"/>
</dbReference>
<keyword evidence="3 9" id="KW-0547">Nucleotide-binding</keyword>
<dbReference type="Pfam" id="PF05192">
    <property type="entry name" value="MutS_III"/>
    <property type="match status" value="1"/>
</dbReference>
<dbReference type="InterPro" id="IPR007695">
    <property type="entry name" value="DNA_mismatch_repair_MutS-lik_N"/>
</dbReference>
<dbReference type="STRING" id="1715989.NITINOP_0777"/>
<evidence type="ECO:0000256" key="1">
    <source>
        <dbReference type="ARBA" id="ARBA00006271"/>
    </source>
</evidence>
<evidence type="ECO:0000256" key="4">
    <source>
        <dbReference type="ARBA" id="ARBA00022763"/>
    </source>
</evidence>
<evidence type="ECO:0000256" key="10">
    <source>
        <dbReference type="RuleBase" id="RU003756"/>
    </source>
</evidence>
<feature type="domain" description="DNA mismatch repair proteins mutS family" evidence="12">
    <location>
        <begin position="709"/>
        <end position="725"/>
    </location>
</feature>
<dbReference type="PIRSF" id="PIRSF037677">
    <property type="entry name" value="DNA_mis_repair_Msh6"/>
    <property type="match status" value="1"/>
</dbReference>
<evidence type="ECO:0000313" key="13">
    <source>
        <dbReference type="EMBL" id="CUQ65752.1"/>
    </source>
</evidence>
<dbReference type="SMART" id="SM00533">
    <property type="entry name" value="MUTSd"/>
    <property type="match status" value="1"/>
</dbReference>
<evidence type="ECO:0000256" key="9">
    <source>
        <dbReference type="HAMAP-Rule" id="MF_00096"/>
    </source>
</evidence>
<evidence type="ECO:0000256" key="8">
    <source>
        <dbReference type="ARBA" id="ARBA00024647"/>
    </source>
</evidence>
<dbReference type="InterPro" id="IPR017261">
    <property type="entry name" value="DNA_mismatch_repair_MutS/MSH"/>
</dbReference>
<dbReference type="Pfam" id="PF05190">
    <property type="entry name" value="MutS_IV"/>
    <property type="match status" value="1"/>
</dbReference>
<keyword evidence="7 9" id="KW-0234">DNA repair</keyword>
<dbReference type="Gene3D" id="3.40.50.300">
    <property type="entry name" value="P-loop containing nucleotide triphosphate hydrolases"/>
    <property type="match status" value="1"/>
</dbReference>
<dbReference type="AlphaFoldDB" id="A0A0S4KRA4"/>
<dbReference type="SUPFAM" id="SSF52540">
    <property type="entry name" value="P-loop containing nucleoside triphosphate hydrolases"/>
    <property type="match status" value="1"/>
</dbReference>
<dbReference type="InterPro" id="IPR007861">
    <property type="entry name" value="DNA_mismatch_repair_MutS_clamp"/>
</dbReference>
<dbReference type="EMBL" id="LN885086">
    <property type="protein sequence ID" value="CUQ65752.1"/>
    <property type="molecule type" value="Genomic_DNA"/>
</dbReference>
<dbReference type="HAMAP" id="MF_00096">
    <property type="entry name" value="MutS"/>
    <property type="match status" value="1"/>
</dbReference>
<dbReference type="CDD" id="cd03284">
    <property type="entry name" value="ABC_MutS1"/>
    <property type="match status" value="1"/>
</dbReference>
<dbReference type="GO" id="GO:0006298">
    <property type="term" value="P:mismatch repair"/>
    <property type="evidence" value="ECO:0007669"/>
    <property type="project" value="UniProtKB-UniRule"/>
</dbReference>